<dbReference type="AlphaFoldDB" id="A0A512D978"/>
<gene>
    <name evidence="3" type="ORF">CAE01nite_07680</name>
</gene>
<dbReference type="EMBL" id="BJYY01000002">
    <property type="protein sequence ID" value="GEO33043.1"/>
    <property type="molecule type" value="Genomic_DNA"/>
</dbReference>
<dbReference type="InterPro" id="IPR053136">
    <property type="entry name" value="UTP_pyrophosphatase-like"/>
</dbReference>
<evidence type="ECO:0000256" key="1">
    <source>
        <dbReference type="SAM" id="MobiDB-lite"/>
    </source>
</evidence>
<name>A0A512D978_9CELL</name>
<protein>
    <recommendedName>
        <fullName evidence="2">YgjP-like metallopeptidase domain-containing protein</fullName>
    </recommendedName>
</protein>
<keyword evidence="4" id="KW-1185">Reference proteome</keyword>
<sequence length="210" mass="23453">MQQNPPGPIEVRRSRKRVRTVTAFRDGDTTVVSIPARFTRAQEREWVHRMVTRLAAQERRRRPSDEQLATRAAELSARYLGGTASPTSVTWSSKQGRRWGSCTPVDGTIRISTRVRGMPSFVLDYVLLHELAHLLQPGHGAEFWALLSAYPRTERARGFLEGVSFGEERGGARPDDAARDDGHPDDDDTDGDDLDGDDVVARDDLADEDL</sequence>
<proteinExistence type="predicted"/>
<feature type="domain" description="YgjP-like metallopeptidase" evidence="2">
    <location>
        <begin position="93"/>
        <end position="156"/>
    </location>
</feature>
<dbReference type="PANTHER" id="PTHR30399">
    <property type="entry name" value="UNCHARACTERIZED PROTEIN YGJP"/>
    <property type="match status" value="1"/>
</dbReference>
<dbReference type="InterPro" id="IPR002725">
    <property type="entry name" value="YgjP-like_metallopeptidase"/>
</dbReference>
<dbReference type="RefSeq" id="WP_307724968.1">
    <property type="nucleotide sequence ID" value="NZ_BAAARM010000001.1"/>
</dbReference>
<organism evidence="3 4">
    <name type="scientific">Cellulomonas aerilata</name>
    <dbReference type="NCBI Taxonomy" id="515326"/>
    <lineage>
        <taxon>Bacteria</taxon>
        <taxon>Bacillati</taxon>
        <taxon>Actinomycetota</taxon>
        <taxon>Actinomycetes</taxon>
        <taxon>Micrococcales</taxon>
        <taxon>Cellulomonadaceae</taxon>
        <taxon>Cellulomonas</taxon>
    </lineage>
</organism>
<dbReference type="CDD" id="cd07344">
    <property type="entry name" value="M48_yhfN_like"/>
    <property type="match status" value="1"/>
</dbReference>
<evidence type="ECO:0000313" key="3">
    <source>
        <dbReference type="EMBL" id="GEO33043.1"/>
    </source>
</evidence>
<dbReference type="Gene3D" id="3.30.2010.10">
    <property type="entry name" value="Metalloproteases ('zincins'), catalytic domain"/>
    <property type="match status" value="1"/>
</dbReference>
<feature type="compositionally biased region" description="Acidic residues" evidence="1">
    <location>
        <begin position="183"/>
        <end position="198"/>
    </location>
</feature>
<evidence type="ECO:0000259" key="2">
    <source>
        <dbReference type="Pfam" id="PF01863"/>
    </source>
</evidence>
<reference evidence="3 4" key="1">
    <citation type="submission" date="2019-07" db="EMBL/GenBank/DDBJ databases">
        <title>Whole genome shotgun sequence of Cellulomonas aerilata NBRC 106308.</title>
        <authorList>
            <person name="Hosoyama A."/>
            <person name="Uohara A."/>
            <person name="Ohji S."/>
            <person name="Ichikawa N."/>
        </authorList>
    </citation>
    <scope>NUCLEOTIDE SEQUENCE [LARGE SCALE GENOMIC DNA]</scope>
    <source>
        <strain evidence="3 4">NBRC 106308</strain>
    </source>
</reference>
<feature type="compositionally biased region" description="Basic and acidic residues" evidence="1">
    <location>
        <begin position="166"/>
        <end position="182"/>
    </location>
</feature>
<feature type="region of interest" description="Disordered" evidence="1">
    <location>
        <begin position="162"/>
        <end position="210"/>
    </location>
</feature>
<evidence type="ECO:0000313" key="4">
    <source>
        <dbReference type="Proteomes" id="UP000321181"/>
    </source>
</evidence>
<dbReference type="Proteomes" id="UP000321181">
    <property type="component" value="Unassembled WGS sequence"/>
</dbReference>
<accession>A0A512D978</accession>
<dbReference type="Pfam" id="PF01863">
    <property type="entry name" value="YgjP-like"/>
    <property type="match status" value="1"/>
</dbReference>
<comment type="caution">
    <text evidence="3">The sequence shown here is derived from an EMBL/GenBank/DDBJ whole genome shotgun (WGS) entry which is preliminary data.</text>
</comment>
<dbReference type="PANTHER" id="PTHR30399:SF1">
    <property type="entry name" value="UTP PYROPHOSPHATASE"/>
    <property type="match status" value="1"/>
</dbReference>